<dbReference type="EMBL" id="JAIQCV010000011">
    <property type="protein sequence ID" value="KAH1047576.1"/>
    <property type="molecule type" value="Genomic_DNA"/>
</dbReference>
<keyword evidence="2" id="KW-1185">Reference proteome</keyword>
<proteinExistence type="predicted"/>
<name>A0A9D3ULX1_9ROSI</name>
<evidence type="ECO:0000313" key="1">
    <source>
        <dbReference type="EMBL" id="KAH1047576.1"/>
    </source>
</evidence>
<organism evidence="1 2">
    <name type="scientific">Gossypium stocksii</name>
    <dbReference type="NCBI Taxonomy" id="47602"/>
    <lineage>
        <taxon>Eukaryota</taxon>
        <taxon>Viridiplantae</taxon>
        <taxon>Streptophyta</taxon>
        <taxon>Embryophyta</taxon>
        <taxon>Tracheophyta</taxon>
        <taxon>Spermatophyta</taxon>
        <taxon>Magnoliopsida</taxon>
        <taxon>eudicotyledons</taxon>
        <taxon>Gunneridae</taxon>
        <taxon>Pentapetalae</taxon>
        <taxon>rosids</taxon>
        <taxon>malvids</taxon>
        <taxon>Malvales</taxon>
        <taxon>Malvaceae</taxon>
        <taxon>Malvoideae</taxon>
        <taxon>Gossypium</taxon>
    </lineage>
</organism>
<sequence length="119" mass="13431">MVENVNSPTTLLESFHYDISESSMGRRLSISALDFNRGRQNTEPLGFGGKTEYTALARHLVSGWDMHLGRSMFNNVDLAWELSVDSLEATLFFELELIPIELEDDEGGENEEEEEDPCS</sequence>
<gene>
    <name evidence="1" type="ORF">J1N35_038360</name>
</gene>
<reference evidence="1 2" key="1">
    <citation type="journal article" date="2021" name="Plant Biotechnol. J.">
        <title>Multi-omics assisted identification of the key and species-specific regulatory components of drought-tolerant mechanisms in Gossypium stocksii.</title>
        <authorList>
            <person name="Yu D."/>
            <person name="Ke L."/>
            <person name="Zhang D."/>
            <person name="Wu Y."/>
            <person name="Sun Y."/>
            <person name="Mei J."/>
            <person name="Sun J."/>
            <person name="Sun Y."/>
        </authorList>
    </citation>
    <scope>NUCLEOTIDE SEQUENCE [LARGE SCALE GENOMIC DNA]</scope>
    <source>
        <strain evidence="2">cv. E1</strain>
        <tissue evidence="1">Leaf</tissue>
    </source>
</reference>
<dbReference type="Proteomes" id="UP000828251">
    <property type="component" value="Unassembled WGS sequence"/>
</dbReference>
<dbReference type="AlphaFoldDB" id="A0A9D3ULX1"/>
<accession>A0A9D3ULX1</accession>
<comment type="caution">
    <text evidence="1">The sequence shown here is derived from an EMBL/GenBank/DDBJ whole genome shotgun (WGS) entry which is preliminary data.</text>
</comment>
<protein>
    <submittedName>
        <fullName evidence="1">Uncharacterized protein</fullName>
    </submittedName>
</protein>
<evidence type="ECO:0000313" key="2">
    <source>
        <dbReference type="Proteomes" id="UP000828251"/>
    </source>
</evidence>